<keyword evidence="3 5" id="KW-0378">Hydrolase</keyword>
<dbReference type="SUPFAM" id="SSF52743">
    <property type="entry name" value="Subtilisin-like"/>
    <property type="match status" value="1"/>
</dbReference>
<dbReference type="AlphaFoldDB" id="D3QA02"/>
<dbReference type="eggNOG" id="COG1404">
    <property type="taxonomic scope" value="Bacteria"/>
</dbReference>
<dbReference type="STRING" id="446470.Snas_1004"/>
<dbReference type="PRINTS" id="PR00723">
    <property type="entry name" value="SUBTILISIN"/>
</dbReference>
<dbReference type="RefSeq" id="WP_013016285.1">
    <property type="nucleotide sequence ID" value="NC_013947.1"/>
</dbReference>
<proteinExistence type="inferred from homology"/>
<sequence length="396" mass="40808">MRHQVRFGLGAAAALLVVAGLPVPAHADEVRDDQWMLNALGIEQAHKETRGAGVTIGIVDSGVDATHPDLKGNVEAGQASWEGGKDGLKDTMGHGTAMASILVGHGHGDGGEDGVLGIAPEAKVKSVSIYPSSDPRDDPRGSHDRMVEGIRWLADEGVDVISVSQGGAGSDALEEAVKYAVEEKGIPLVASAGNTAGGPTGDVVVQAPAVYDNVFSATGTTKQGKFWDGSVEGTSPDDVTVAAPAEDVVHAWNDRGYDDNSGTSDSAAIVAGTIALMKAQWPDMSRETIEWRLTETADEKGKDGPDTKYGFGIVNPAEALTAHVDPPDGVSDEEINPEPNPKASASPSPSKDDGALTASDSGAGPVVWIVVAVVAILAAAVVSFILIRRRRQPPAA</sequence>
<keyword evidence="7" id="KW-0472">Membrane</keyword>
<keyword evidence="8" id="KW-0732">Signal</keyword>
<dbReference type="OrthoDB" id="9798386at2"/>
<keyword evidence="2 5" id="KW-0645">Protease</keyword>
<feature type="chain" id="PRO_5003048988" evidence="8">
    <location>
        <begin position="28"/>
        <end position="396"/>
    </location>
</feature>
<dbReference type="InterPro" id="IPR000209">
    <property type="entry name" value="Peptidase_S8/S53_dom"/>
</dbReference>
<feature type="active site" description="Charge relay system" evidence="5">
    <location>
        <position position="264"/>
    </location>
</feature>
<feature type="signal peptide" evidence="8">
    <location>
        <begin position="1"/>
        <end position="27"/>
    </location>
</feature>
<dbReference type="InterPro" id="IPR051048">
    <property type="entry name" value="Peptidase_S8/S53_subtilisin"/>
</dbReference>
<dbReference type="GO" id="GO:0004252">
    <property type="term" value="F:serine-type endopeptidase activity"/>
    <property type="evidence" value="ECO:0007669"/>
    <property type="project" value="UniProtKB-UniRule"/>
</dbReference>
<evidence type="ECO:0000256" key="8">
    <source>
        <dbReference type="SAM" id="SignalP"/>
    </source>
</evidence>
<evidence type="ECO:0000256" key="2">
    <source>
        <dbReference type="ARBA" id="ARBA00022670"/>
    </source>
</evidence>
<keyword evidence="7" id="KW-0812">Transmembrane</keyword>
<name>D3QA02_STANL</name>
<dbReference type="InterPro" id="IPR015500">
    <property type="entry name" value="Peptidase_S8_subtilisin-rel"/>
</dbReference>
<evidence type="ECO:0000256" key="4">
    <source>
        <dbReference type="ARBA" id="ARBA00022825"/>
    </source>
</evidence>
<evidence type="ECO:0000256" key="5">
    <source>
        <dbReference type="PROSITE-ProRule" id="PRU01240"/>
    </source>
</evidence>
<keyword evidence="4 5" id="KW-0720">Serine protease</keyword>
<dbReference type="GO" id="GO:0006508">
    <property type="term" value="P:proteolysis"/>
    <property type="evidence" value="ECO:0007669"/>
    <property type="project" value="UniProtKB-KW"/>
</dbReference>
<dbReference type="InterPro" id="IPR023827">
    <property type="entry name" value="Peptidase_S8_Asp-AS"/>
</dbReference>
<feature type="active site" description="Charge relay system" evidence="5">
    <location>
        <position position="94"/>
    </location>
</feature>
<reference evidence="10 11" key="1">
    <citation type="journal article" date="2009" name="Stand. Genomic Sci.">
        <title>Complete genome sequence of Stackebrandtia nassauensis type strain (LLR-40K-21).</title>
        <authorList>
            <person name="Munk C."/>
            <person name="Lapidus A."/>
            <person name="Copeland A."/>
            <person name="Jando M."/>
            <person name="Mayilraj S."/>
            <person name="Glavina Del Rio T."/>
            <person name="Nolan M."/>
            <person name="Chen F."/>
            <person name="Lucas S."/>
            <person name="Tice H."/>
            <person name="Cheng J.F."/>
            <person name="Han C."/>
            <person name="Detter J.C."/>
            <person name="Bruce D."/>
            <person name="Goodwin L."/>
            <person name="Chain P."/>
            <person name="Pitluck S."/>
            <person name="Goker M."/>
            <person name="Ovchinikova G."/>
            <person name="Pati A."/>
            <person name="Ivanova N."/>
            <person name="Mavromatis K."/>
            <person name="Chen A."/>
            <person name="Palaniappan K."/>
            <person name="Land M."/>
            <person name="Hauser L."/>
            <person name="Chang Y.J."/>
            <person name="Jeffries C.D."/>
            <person name="Bristow J."/>
            <person name="Eisen J.A."/>
            <person name="Markowitz V."/>
            <person name="Hugenholtz P."/>
            <person name="Kyrpides N.C."/>
            <person name="Klenk H.P."/>
        </authorList>
    </citation>
    <scope>NUCLEOTIDE SEQUENCE [LARGE SCALE GENOMIC DNA]</scope>
    <source>
        <strain evidence="11">DSM 44728 / CIP 108903 / NRRL B-16338 / NBRC 102104 / LLR-40K-21</strain>
    </source>
</reference>
<evidence type="ECO:0000256" key="3">
    <source>
        <dbReference type="ARBA" id="ARBA00022801"/>
    </source>
</evidence>
<feature type="region of interest" description="Disordered" evidence="6">
    <location>
        <begin position="322"/>
        <end position="358"/>
    </location>
</feature>
<feature type="active site" description="Charge relay system" evidence="5">
    <location>
        <position position="60"/>
    </location>
</feature>
<dbReference type="PANTHER" id="PTHR43399">
    <property type="entry name" value="SUBTILISIN-RELATED"/>
    <property type="match status" value="1"/>
</dbReference>
<dbReference type="EMBL" id="CP001778">
    <property type="protein sequence ID" value="ADD40714.1"/>
    <property type="molecule type" value="Genomic_DNA"/>
</dbReference>
<dbReference type="PANTHER" id="PTHR43399:SF4">
    <property type="entry name" value="CELL WALL-ASSOCIATED PROTEASE"/>
    <property type="match status" value="1"/>
</dbReference>
<evidence type="ECO:0000259" key="9">
    <source>
        <dbReference type="Pfam" id="PF00082"/>
    </source>
</evidence>
<dbReference type="PROSITE" id="PS00136">
    <property type="entry name" value="SUBTILASE_ASP"/>
    <property type="match status" value="1"/>
</dbReference>
<evidence type="ECO:0000256" key="6">
    <source>
        <dbReference type="SAM" id="MobiDB-lite"/>
    </source>
</evidence>
<evidence type="ECO:0000256" key="7">
    <source>
        <dbReference type="SAM" id="Phobius"/>
    </source>
</evidence>
<keyword evidence="11" id="KW-1185">Reference proteome</keyword>
<dbReference type="PROSITE" id="PS51892">
    <property type="entry name" value="SUBTILASE"/>
    <property type="match status" value="1"/>
</dbReference>
<feature type="domain" description="Peptidase S8/S53" evidence="9">
    <location>
        <begin position="51"/>
        <end position="312"/>
    </location>
</feature>
<evidence type="ECO:0000256" key="1">
    <source>
        <dbReference type="ARBA" id="ARBA00011073"/>
    </source>
</evidence>
<dbReference type="HOGENOM" id="CLU_011263_13_3_11"/>
<dbReference type="Gene3D" id="3.40.50.200">
    <property type="entry name" value="Peptidase S8/S53 domain"/>
    <property type="match status" value="1"/>
</dbReference>
<dbReference type="CDD" id="cd00306">
    <property type="entry name" value="Peptidases_S8_S53"/>
    <property type="match status" value="1"/>
</dbReference>
<protein>
    <submittedName>
        <fullName evidence="10">Peptidase S8 and S53 subtilisin kexin sedolisin</fullName>
    </submittedName>
</protein>
<organism evidence="10 11">
    <name type="scientific">Stackebrandtia nassauensis (strain DSM 44728 / CIP 108903 / NRRL B-16338 / NBRC 102104 / LLR-40K-21)</name>
    <dbReference type="NCBI Taxonomy" id="446470"/>
    <lineage>
        <taxon>Bacteria</taxon>
        <taxon>Bacillati</taxon>
        <taxon>Actinomycetota</taxon>
        <taxon>Actinomycetes</taxon>
        <taxon>Glycomycetales</taxon>
        <taxon>Glycomycetaceae</taxon>
        <taxon>Stackebrandtia</taxon>
    </lineage>
</organism>
<gene>
    <name evidence="10" type="ordered locus">Snas_1004</name>
</gene>
<dbReference type="Pfam" id="PF00082">
    <property type="entry name" value="Peptidase_S8"/>
    <property type="match status" value="1"/>
</dbReference>
<comment type="similarity">
    <text evidence="1 5">Belongs to the peptidase S8 family.</text>
</comment>
<dbReference type="KEGG" id="sna:Snas_1004"/>
<feature type="transmembrane region" description="Helical" evidence="7">
    <location>
        <begin position="366"/>
        <end position="387"/>
    </location>
</feature>
<dbReference type="Proteomes" id="UP000000844">
    <property type="component" value="Chromosome"/>
</dbReference>
<accession>D3QA02</accession>
<evidence type="ECO:0000313" key="10">
    <source>
        <dbReference type="EMBL" id="ADD40714.1"/>
    </source>
</evidence>
<keyword evidence="7" id="KW-1133">Transmembrane helix</keyword>
<dbReference type="InterPro" id="IPR036852">
    <property type="entry name" value="Peptidase_S8/S53_dom_sf"/>
</dbReference>
<evidence type="ECO:0000313" key="11">
    <source>
        <dbReference type="Proteomes" id="UP000000844"/>
    </source>
</evidence>